<dbReference type="GO" id="GO:0042586">
    <property type="term" value="F:peptide deformylase activity"/>
    <property type="evidence" value="ECO:0007669"/>
    <property type="project" value="UniProtKB-UniRule"/>
</dbReference>
<comment type="cofactor">
    <cofactor evidence="6">
        <name>Fe(2+)</name>
        <dbReference type="ChEBI" id="CHEBI:29033"/>
    </cofactor>
    <text evidence="6">Binds 1 Fe(2+) ion.</text>
</comment>
<evidence type="ECO:0000256" key="2">
    <source>
        <dbReference type="ARBA" id="ARBA00022723"/>
    </source>
</evidence>
<dbReference type="EMBL" id="JADJUC010000007">
    <property type="protein sequence ID" value="MBK8524180.1"/>
    <property type="molecule type" value="Genomic_DNA"/>
</dbReference>
<evidence type="ECO:0000313" key="8">
    <source>
        <dbReference type="Proteomes" id="UP000886689"/>
    </source>
</evidence>
<accession>A0A9D7K0E8</accession>
<gene>
    <name evidence="6" type="primary">def</name>
    <name evidence="7" type="ORF">IPL58_08645</name>
</gene>
<reference evidence="7" key="1">
    <citation type="submission" date="2020-10" db="EMBL/GenBank/DDBJ databases">
        <title>Connecting structure to function with the recovery of over 1000 high-quality activated sludge metagenome-assembled genomes encoding full-length rRNA genes using long-read sequencing.</title>
        <authorList>
            <person name="Singleton C.M."/>
            <person name="Petriglieri F."/>
            <person name="Kristensen J.M."/>
            <person name="Kirkegaard R.H."/>
            <person name="Michaelsen T.Y."/>
            <person name="Andersen M.H."/>
            <person name="Karst S.M."/>
            <person name="Dueholm M.S."/>
            <person name="Nielsen P.H."/>
            <person name="Albertsen M."/>
        </authorList>
    </citation>
    <scope>NUCLEOTIDE SEQUENCE</scope>
    <source>
        <strain evidence="7">Hirt_18-Q3-R61-65_BATAC.395</strain>
    </source>
</reference>
<name>A0A9D7K0E8_9PROT</name>
<dbReference type="CDD" id="cd00487">
    <property type="entry name" value="Pep_deformylase"/>
    <property type="match status" value="1"/>
</dbReference>
<dbReference type="AlphaFoldDB" id="A0A9D7K0E8"/>
<dbReference type="PIRSF" id="PIRSF004749">
    <property type="entry name" value="Pep_def"/>
    <property type="match status" value="1"/>
</dbReference>
<keyword evidence="2 6" id="KW-0479">Metal-binding</keyword>
<keyword evidence="3 6" id="KW-0378">Hydrolase</keyword>
<comment type="catalytic activity">
    <reaction evidence="6">
        <text>N-terminal N-formyl-L-methionyl-[peptide] + H2O = N-terminal L-methionyl-[peptide] + formate</text>
        <dbReference type="Rhea" id="RHEA:24420"/>
        <dbReference type="Rhea" id="RHEA-COMP:10639"/>
        <dbReference type="Rhea" id="RHEA-COMP:10640"/>
        <dbReference type="ChEBI" id="CHEBI:15377"/>
        <dbReference type="ChEBI" id="CHEBI:15740"/>
        <dbReference type="ChEBI" id="CHEBI:49298"/>
        <dbReference type="ChEBI" id="CHEBI:64731"/>
        <dbReference type="EC" id="3.5.1.88"/>
    </reaction>
</comment>
<keyword evidence="4 6" id="KW-0648">Protein biosynthesis</keyword>
<dbReference type="SUPFAM" id="SSF56420">
    <property type="entry name" value="Peptide deformylase"/>
    <property type="match status" value="1"/>
</dbReference>
<dbReference type="EC" id="3.5.1.88" evidence="6"/>
<dbReference type="InterPro" id="IPR036821">
    <property type="entry name" value="Peptide_deformylase_sf"/>
</dbReference>
<dbReference type="PANTHER" id="PTHR10458">
    <property type="entry name" value="PEPTIDE DEFORMYLASE"/>
    <property type="match status" value="1"/>
</dbReference>
<organism evidence="7 8">
    <name type="scientific">Candidatus Proximibacter danicus</name>
    <dbReference type="NCBI Taxonomy" id="2954365"/>
    <lineage>
        <taxon>Bacteria</taxon>
        <taxon>Pseudomonadati</taxon>
        <taxon>Pseudomonadota</taxon>
        <taxon>Betaproteobacteria</taxon>
        <taxon>Candidatus Proximibacter</taxon>
    </lineage>
</organism>
<dbReference type="PANTHER" id="PTHR10458:SF20">
    <property type="entry name" value="PEPTIDE DEFORMYLASE 1"/>
    <property type="match status" value="1"/>
</dbReference>
<dbReference type="GO" id="GO:0006412">
    <property type="term" value="P:translation"/>
    <property type="evidence" value="ECO:0007669"/>
    <property type="project" value="UniProtKB-UniRule"/>
</dbReference>
<dbReference type="Pfam" id="PF01327">
    <property type="entry name" value="Pep_deformylase"/>
    <property type="match status" value="1"/>
</dbReference>
<evidence type="ECO:0000256" key="4">
    <source>
        <dbReference type="ARBA" id="ARBA00022917"/>
    </source>
</evidence>
<evidence type="ECO:0000256" key="3">
    <source>
        <dbReference type="ARBA" id="ARBA00022801"/>
    </source>
</evidence>
<feature type="binding site" evidence="6">
    <location>
        <position position="100"/>
    </location>
    <ligand>
        <name>Fe cation</name>
        <dbReference type="ChEBI" id="CHEBI:24875"/>
    </ligand>
</feature>
<comment type="similarity">
    <text evidence="1 6">Belongs to the polypeptide deformylase family.</text>
</comment>
<keyword evidence="5 6" id="KW-0408">Iron</keyword>
<comment type="function">
    <text evidence="6">Removes the formyl group from the N-terminal Met of newly synthesized proteins. Requires at least a dipeptide for an efficient rate of reaction. N-terminal L-methionine is a prerequisite for activity but the enzyme has broad specificity at other positions.</text>
</comment>
<evidence type="ECO:0000256" key="5">
    <source>
        <dbReference type="ARBA" id="ARBA00023004"/>
    </source>
</evidence>
<proteinExistence type="inferred from homology"/>
<dbReference type="HAMAP" id="MF_00163">
    <property type="entry name" value="Pep_deformylase"/>
    <property type="match status" value="1"/>
</dbReference>
<feature type="binding site" evidence="6">
    <location>
        <position position="146"/>
    </location>
    <ligand>
        <name>Fe cation</name>
        <dbReference type="ChEBI" id="CHEBI:24875"/>
    </ligand>
</feature>
<feature type="binding site" evidence="6">
    <location>
        <position position="142"/>
    </location>
    <ligand>
        <name>Fe cation</name>
        <dbReference type="ChEBI" id="CHEBI:24875"/>
    </ligand>
</feature>
<evidence type="ECO:0000256" key="1">
    <source>
        <dbReference type="ARBA" id="ARBA00010759"/>
    </source>
</evidence>
<dbReference type="FunFam" id="3.90.45.10:FF:000003">
    <property type="entry name" value="Peptide deformylase"/>
    <property type="match status" value="1"/>
</dbReference>
<dbReference type="Proteomes" id="UP000886689">
    <property type="component" value="Unassembled WGS sequence"/>
</dbReference>
<dbReference type="GO" id="GO:0046872">
    <property type="term" value="F:metal ion binding"/>
    <property type="evidence" value="ECO:0007669"/>
    <property type="project" value="UniProtKB-KW"/>
</dbReference>
<protein>
    <recommendedName>
        <fullName evidence="6">Peptide deformylase</fullName>
        <shortName evidence="6">PDF</shortName>
        <ecNumber evidence="6">3.5.1.88</ecNumber>
    </recommendedName>
    <alternativeName>
        <fullName evidence="6">Polypeptide deformylase</fullName>
    </alternativeName>
</protein>
<dbReference type="InterPro" id="IPR023635">
    <property type="entry name" value="Peptide_deformylase"/>
</dbReference>
<dbReference type="Gene3D" id="3.90.45.10">
    <property type="entry name" value="Peptide deformylase"/>
    <property type="match status" value="1"/>
</dbReference>
<dbReference type="NCBIfam" id="NF001159">
    <property type="entry name" value="PRK00150.1-3"/>
    <property type="match status" value="1"/>
</dbReference>
<feature type="active site" evidence="6">
    <location>
        <position position="143"/>
    </location>
</feature>
<sequence>MSIRQLLRMGDPRLLEIALPVTAFNTPELHELIADMFDTMAAADGVGLAAPQIGVGLQVVIFGFESSARYPDADAVPQTILINPTITPLGDEEEAGWEGCLSVPGLRGEVPRFTGIRYQGFDPQGKPIDRRVSGFHARVVQHECDHLIGTLYPMRIRDFTRFGYTDVLFPESASAPRAE</sequence>
<evidence type="ECO:0000313" key="7">
    <source>
        <dbReference type="EMBL" id="MBK8524180.1"/>
    </source>
</evidence>
<dbReference type="PRINTS" id="PR01576">
    <property type="entry name" value="PDEFORMYLASE"/>
</dbReference>
<comment type="caution">
    <text evidence="7">The sequence shown here is derived from an EMBL/GenBank/DDBJ whole genome shotgun (WGS) entry which is preliminary data.</text>
</comment>
<dbReference type="NCBIfam" id="TIGR00079">
    <property type="entry name" value="pept_deformyl"/>
    <property type="match status" value="1"/>
</dbReference>
<evidence type="ECO:0000256" key="6">
    <source>
        <dbReference type="HAMAP-Rule" id="MF_00163"/>
    </source>
</evidence>